<sequence>MPGIHAPAPAPAPKTALAPESKWMLERGGGEAEGIRGEAEAKQPCGAGVSEISAAVHGDPLADGITQPRFQVSSGQQGSSTFTQEKTSPDYQIPHRKAHADGIPLRAAEQLEVHVGNKANSILGSSAIDEIMEPQMADYFDFMGDYGLDQATCVSSEQAEHSPVQLQERITTVKELLASGLFQNEEIVYLFSKTKLRGKIDGVFYRCSCHNEAMPASKFEKHAGYTSHKANERIMLWGERWSLHGIVAYLKSLGSKEEQLAAIWKMKKKNENRKASRGLGG</sequence>
<proteinExistence type="evidence at transcript level"/>
<keyword evidence="2" id="KW-0539">Nucleus</keyword>
<dbReference type="Pfam" id="PF16135">
    <property type="entry name" value="TDBD"/>
    <property type="match status" value="1"/>
</dbReference>
<feature type="region of interest" description="Disordered" evidence="3">
    <location>
        <begin position="59"/>
        <end position="92"/>
    </location>
</feature>
<evidence type="ECO:0000256" key="1">
    <source>
        <dbReference type="ARBA" id="ARBA00004123"/>
    </source>
</evidence>
<dbReference type="RefSeq" id="XP_044967394.1">
    <property type="nucleotide sequence ID" value="XM_045111459.1"/>
</dbReference>
<feature type="compositionally biased region" description="Low complexity" evidence="3">
    <location>
        <begin position="70"/>
        <end position="84"/>
    </location>
</feature>
<dbReference type="GeneID" id="123427416"/>
<feature type="compositionally biased region" description="Low complexity" evidence="3">
    <location>
        <begin position="1"/>
        <end position="19"/>
    </location>
</feature>
<feature type="region of interest" description="Disordered" evidence="3">
    <location>
        <begin position="1"/>
        <end position="46"/>
    </location>
</feature>
<evidence type="ECO:0000256" key="3">
    <source>
        <dbReference type="SAM" id="MobiDB-lite"/>
    </source>
</evidence>
<accession>F2DT31</accession>
<reference evidence="5" key="1">
    <citation type="journal article" date="2011" name="Plant Physiol.">
        <title>Comprehensive sequence analysis of 24,783 barley full-length cDNAs derived from 12 clone libraries.</title>
        <authorList>
            <person name="Matsumoto T."/>
            <person name="Tanaka T."/>
            <person name="Sakai H."/>
            <person name="Amano N."/>
            <person name="Kanamori H."/>
            <person name="Kurita K."/>
            <person name="Kikuta A."/>
            <person name="Kamiya K."/>
            <person name="Yamamoto M."/>
            <person name="Ikawa H."/>
            <person name="Fujii N."/>
            <person name="Hori K."/>
            <person name="Itoh T."/>
            <person name="Sato K."/>
        </authorList>
    </citation>
    <scope>NUCLEOTIDE SEQUENCE</scope>
    <source>
        <tissue evidence="5">Shoot and root</tissue>
    </source>
</reference>
<name>F2DT31_HORVV</name>
<comment type="subcellular location">
    <subcellularLocation>
        <location evidence="1">Nucleus</location>
    </subcellularLocation>
</comment>
<dbReference type="EMBL" id="AK367049">
    <property type="protein sequence ID" value="BAJ98252.1"/>
    <property type="molecule type" value="mRNA"/>
</dbReference>
<dbReference type="AlphaFoldDB" id="F2DT31"/>
<dbReference type="InterPro" id="IPR032308">
    <property type="entry name" value="TDBD"/>
</dbReference>
<feature type="compositionally biased region" description="Basic and acidic residues" evidence="3">
    <location>
        <begin position="23"/>
        <end position="41"/>
    </location>
</feature>
<evidence type="ECO:0000259" key="4">
    <source>
        <dbReference type="Pfam" id="PF16135"/>
    </source>
</evidence>
<feature type="domain" description="Tify" evidence="4">
    <location>
        <begin position="205"/>
        <end position="236"/>
    </location>
</feature>
<protein>
    <submittedName>
        <fullName evidence="5">Predicted protein</fullName>
    </submittedName>
</protein>
<dbReference type="GO" id="GO:0005634">
    <property type="term" value="C:nucleus"/>
    <property type="evidence" value="ECO:0007669"/>
    <property type="project" value="UniProtKB-SubCell"/>
</dbReference>
<evidence type="ECO:0000256" key="2">
    <source>
        <dbReference type="ARBA" id="ARBA00023242"/>
    </source>
</evidence>
<evidence type="ECO:0000313" key="5">
    <source>
        <dbReference type="EMBL" id="BAJ98252.1"/>
    </source>
</evidence>
<organism evidence="5">
    <name type="scientific">Hordeum vulgare subsp. vulgare</name>
    <name type="common">Domesticated barley</name>
    <dbReference type="NCBI Taxonomy" id="112509"/>
    <lineage>
        <taxon>Eukaryota</taxon>
        <taxon>Viridiplantae</taxon>
        <taxon>Streptophyta</taxon>
        <taxon>Embryophyta</taxon>
        <taxon>Tracheophyta</taxon>
        <taxon>Spermatophyta</taxon>
        <taxon>Magnoliopsida</taxon>
        <taxon>Liliopsida</taxon>
        <taxon>Poales</taxon>
        <taxon>Poaceae</taxon>
        <taxon>BOP clade</taxon>
        <taxon>Pooideae</taxon>
        <taxon>Triticodae</taxon>
        <taxon>Triticeae</taxon>
        <taxon>Hordeinae</taxon>
        <taxon>Hordeum</taxon>
    </lineage>
</organism>